<evidence type="ECO:0000313" key="1">
    <source>
        <dbReference type="EMBL" id="GIY49351.1"/>
    </source>
</evidence>
<protein>
    <recommendedName>
        <fullName evidence="3">Cytochrome P450</fullName>
    </recommendedName>
</protein>
<evidence type="ECO:0000313" key="2">
    <source>
        <dbReference type="Proteomes" id="UP001054837"/>
    </source>
</evidence>
<sequence>MVHSSLTNKSHRHPLQQANEFSGTLLDRVALEREEGFFANPPTLLAYPFGTPFALFEGLIMLSFKPITRLVSRGHFIFKLPRSQSQLKGPTVRAFAPRLW</sequence>
<gene>
    <name evidence="1" type="ORF">CDAR_600481</name>
</gene>
<proteinExistence type="predicted"/>
<organism evidence="1 2">
    <name type="scientific">Caerostris darwini</name>
    <dbReference type="NCBI Taxonomy" id="1538125"/>
    <lineage>
        <taxon>Eukaryota</taxon>
        <taxon>Metazoa</taxon>
        <taxon>Ecdysozoa</taxon>
        <taxon>Arthropoda</taxon>
        <taxon>Chelicerata</taxon>
        <taxon>Arachnida</taxon>
        <taxon>Araneae</taxon>
        <taxon>Araneomorphae</taxon>
        <taxon>Entelegynae</taxon>
        <taxon>Araneoidea</taxon>
        <taxon>Araneidae</taxon>
        <taxon>Caerostris</taxon>
    </lineage>
</organism>
<comment type="caution">
    <text evidence="1">The sequence shown here is derived from an EMBL/GenBank/DDBJ whole genome shotgun (WGS) entry which is preliminary data.</text>
</comment>
<keyword evidence="2" id="KW-1185">Reference proteome</keyword>
<dbReference type="Proteomes" id="UP001054837">
    <property type="component" value="Unassembled WGS sequence"/>
</dbReference>
<dbReference type="AlphaFoldDB" id="A0AAV4TW97"/>
<reference evidence="1 2" key="1">
    <citation type="submission" date="2021-06" db="EMBL/GenBank/DDBJ databases">
        <title>Caerostris darwini draft genome.</title>
        <authorList>
            <person name="Kono N."/>
            <person name="Arakawa K."/>
        </authorList>
    </citation>
    <scope>NUCLEOTIDE SEQUENCE [LARGE SCALE GENOMIC DNA]</scope>
</reference>
<name>A0AAV4TW97_9ARAC</name>
<accession>A0AAV4TW97</accession>
<evidence type="ECO:0008006" key="3">
    <source>
        <dbReference type="Google" id="ProtNLM"/>
    </source>
</evidence>
<dbReference type="EMBL" id="BPLQ01010221">
    <property type="protein sequence ID" value="GIY49351.1"/>
    <property type="molecule type" value="Genomic_DNA"/>
</dbReference>